<dbReference type="PROSITE" id="PS00134">
    <property type="entry name" value="TRYPSIN_HIS"/>
    <property type="match status" value="1"/>
</dbReference>
<feature type="region of interest" description="Disordered" evidence="7">
    <location>
        <begin position="53"/>
        <end position="74"/>
    </location>
</feature>
<dbReference type="EMBL" id="CAJPEV010001898">
    <property type="protein sequence ID" value="CAG0894781.1"/>
    <property type="molecule type" value="Genomic_DNA"/>
</dbReference>
<proteinExistence type="inferred from homology"/>
<dbReference type="GO" id="GO:0006508">
    <property type="term" value="P:proteolysis"/>
    <property type="evidence" value="ECO:0007669"/>
    <property type="project" value="InterPro"/>
</dbReference>
<dbReference type="AlphaFoldDB" id="A0A7R8XDI0"/>
<keyword evidence="2" id="KW-0964">Secreted</keyword>
<dbReference type="SUPFAM" id="SSF50494">
    <property type="entry name" value="Trypsin-like serine proteases"/>
    <property type="match status" value="1"/>
</dbReference>
<evidence type="ECO:0000256" key="7">
    <source>
        <dbReference type="SAM" id="MobiDB-lite"/>
    </source>
</evidence>
<dbReference type="Pfam" id="PF00089">
    <property type="entry name" value="Trypsin"/>
    <property type="match status" value="1"/>
</dbReference>
<evidence type="ECO:0000256" key="1">
    <source>
        <dbReference type="ARBA" id="ARBA00004613"/>
    </source>
</evidence>
<protein>
    <recommendedName>
        <fullName evidence="8">Peptidase S1 domain-containing protein</fullName>
    </recommendedName>
</protein>
<feature type="compositionally biased region" description="Basic and acidic residues" evidence="7">
    <location>
        <begin position="53"/>
        <end position="65"/>
    </location>
</feature>
<evidence type="ECO:0000256" key="3">
    <source>
        <dbReference type="ARBA" id="ARBA00022729"/>
    </source>
</evidence>
<keyword evidence="4" id="KW-1015">Disulfide bond</keyword>
<evidence type="ECO:0000256" key="4">
    <source>
        <dbReference type="ARBA" id="ARBA00023157"/>
    </source>
</evidence>
<dbReference type="PANTHER" id="PTHR24256">
    <property type="entry name" value="TRYPTASE-RELATED"/>
    <property type="match status" value="1"/>
</dbReference>
<dbReference type="Pfam" id="PF13855">
    <property type="entry name" value="LRR_8"/>
    <property type="match status" value="1"/>
</dbReference>
<dbReference type="EMBL" id="LR901415">
    <property type="protein sequence ID" value="CAD7248550.1"/>
    <property type="molecule type" value="Genomic_DNA"/>
</dbReference>
<evidence type="ECO:0000256" key="6">
    <source>
        <dbReference type="ARBA" id="ARBA00024195"/>
    </source>
</evidence>
<dbReference type="InterPro" id="IPR001611">
    <property type="entry name" value="Leu-rich_rpt"/>
</dbReference>
<dbReference type="FunFam" id="2.40.10.10:FF:000068">
    <property type="entry name" value="transmembrane protease serine 2"/>
    <property type="match status" value="1"/>
</dbReference>
<comment type="similarity">
    <text evidence="6">Belongs to the peptidase S1 family. CLIP subfamily.</text>
</comment>
<evidence type="ECO:0000313" key="10">
    <source>
        <dbReference type="Proteomes" id="UP000677054"/>
    </source>
</evidence>
<dbReference type="PRINTS" id="PR00722">
    <property type="entry name" value="CHYMOTRYPSIN"/>
</dbReference>
<evidence type="ECO:0000256" key="5">
    <source>
        <dbReference type="ARBA" id="ARBA00023180"/>
    </source>
</evidence>
<dbReference type="InterPro" id="IPR032675">
    <property type="entry name" value="LRR_dom_sf"/>
</dbReference>
<feature type="domain" description="Peptidase S1" evidence="8">
    <location>
        <begin position="303"/>
        <end position="582"/>
    </location>
</feature>
<keyword evidence="5" id="KW-0325">Glycoprotein</keyword>
<dbReference type="InterPro" id="IPR001314">
    <property type="entry name" value="Peptidase_S1A"/>
</dbReference>
<dbReference type="InterPro" id="IPR043504">
    <property type="entry name" value="Peptidase_S1_PA_chymotrypsin"/>
</dbReference>
<keyword evidence="3" id="KW-0732">Signal</keyword>
<dbReference type="InterPro" id="IPR051487">
    <property type="entry name" value="Ser/Thr_Proteases_Immune/Dev"/>
</dbReference>
<dbReference type="SUPFAM" id="SSF52058">
    <property type="entry name" value="L domain-like"/>
    <property type="match status" value="1"/>
</dbReference>
<organism evidence="9">
    <name type="scientific">Darwinula stevensoni</name>
    <dbReference type="NCBI Taxonomy" id="69355"/>
    <lineage>
        <taxon>Eukaryota</taxon>
        <taxon>Metazoa</taxon>
        <taxon>Ecdysozoa</taxon>
        <taxon>Arthropoda</taxon>
        <taxon>Crustacea</taxon>
        <taxon>Oligostraca</taxon>
        <taxon>Ostracoda</taxon>
        <taxon>Podocopa</taxon>
        <taxon>Podocopida</taxon>
        <taxon>Darwinulocopina</taxon>
        <taxon>Darwinuloidea</taxon>
        <taxon>Darwinulidae</taxon>
        <taxon>Darwinula</taxon>
    </lineage>
</organism>
<dbReference type="PROSITE" id="PS50240">
    <property type="entry name" value="TRYPSIN_DOM"/>
    <property type="match status" value="1"/>
</dbReference>
<dbReference type="FunFam" id="2.40.10.10:FF:000054">
    <property type="entry name" value="Complement C1r subcomponent"/>
    <property type="match status" value="1"/>
</dbReference>
<dbReference type="OrthoDB" id="10061449at2759"/>
<dbReference type="SMART" id="SM00020">
    <property type="entry name" value="Tryp_SPc"/>
    <property type="match status" value="1"/>
</dbReference>
<dbReference type="Gene3D" id="2.40.10.10">
    <property type="entry name" value="Trypsin-like serine proteases"/>
    <property type="match status" value="2"/>
</dbReference>
<dbReference type="Gene3D" id="3.80.10.10">
    <property type="entry name" value="Ribonuclease Inhibitor"/>
    <property type="match status" value="1"/>
</dbReference>
<evidence type="ECO:0000313" key="9">
    <source>
        <dbReference type="EMBL" id="CAD7248550.1"/>
    </source>
</evidence>
<comment type="subcellular location">
    <subcellularLocation>
        <location evidence="1">Secreted</location>
    </subcellularLocation>
</comment>
<gene>
    <name evidence="9" type="ORF">DSTB1V02_LOCUS8362</name>
</gene>
<evidence type="ECO:0000256" key="2">
    <source>
        <dbReference type="ARBA" id="ARBA00022525"/>
    </source>
</evidence>
<dbReference type="InterPro" id="IPR001254">
    <property type="entry name" value="Trypsin_dom"/>
</dbReference>
<dbReference type="InterPro" id="IPR009003">
    <property type="entry name" value="Peptidase_S1_PA"/>
</dbReference>
<dbReference type="InterPro" id="IPR018114">
    <property type="entry name" value="TRYPSIN_HIS"/>
</dbReference>
<name>A0A7R8XDI0_9CRUS</name>
<dbReference type="CDD" id="cd00190">
    <property type="entry name" value="Tryp_SPc"/>
    <property type="match status" value="1"/>
</dbReference>
<keyword evidence="10" id="KW-1185">Reference proteome</keyword>
<dbReference type="GO" id="GO:0004252">
    <property type="term" value="F:serine-type endopeptidase activity"/>
    <property type="evidence" value="ECO:0007669"/>
    <property type="project" value="InterPro"/>
</dbReference>
<dbReference type="GO" id="GO:0005576">
    <property type="term" value="C:extracellular region"/>
    <property type="evidence" value="ECO:0007669"/>
    <property type="project" value="UniProtKB-SubCell"/>
</dbReference>
<accession>A0A7R8XDI0</accession>
<reference evidence="9" key="1">
    <citation type="submission" date="2020-11" db="EMBL/GenBank/DDBJ databases">
        <authorList>
            <person name="Tran Van P."/>
        </authorList>
    </citation>
    <scope>NUCLEOTIDE SEQUENCE</scope>
</reference>
<dbReference type="Proteomes" id="UP000677054">
    <property type="component" value="Unassembled WGS sequence"/>
</dbReference>
<evidence type="ECO:0000259" key="8">
    <source>
        <dbReference type="PROSITE" id="PS50240"/>
    </source>
</evidence>
<sequence length="585" mass="65659">MDKSVFVASYLPELRRERTRLRRGVKPKKFAEFNTESTDEEFGRKCKASQEHVKEEAGYGNHQEEFQELEDDETAGEFEDTLDELKIIFKTERVFEKKDENWEELPSPCPLMLHYDFGNCTWHIETGDKSGSNPLLKFPSEIIGGMTNLEKLWSERCNLGPTLTRGFLEFHSKSLKEVHLSSNNISALEPGAITGLGPNTLLDLSQNEIAELSGENFRPILDHLLRGNGTLALSGNPIECDCDMSWLVLGQKYLEKFSGKCGNGTEFKDLDMDYMTGCDRQCPYQCVKLQWYSFCNPETVTLFKGGQLSVRGIMLSATVSDRGKPSEIGEWPWQAGIYDVEKGKLVCGGALIQEQSVLTAAHCVAVGGTSRARKTKNILVYLGKHYRSNARDDELVQVKEVSRIIIHKDFQIHNFDGDIALLRLSEPAVLTARVQLLCLPNRFFISELNLQVGVEGWVAGWGSDETDNLPLVLTKVKLPVIANPICIRDTIHFTGDKDIARTLSSNMFCAGHGADTPLKVCPGDSGSPMVFQSNASLDSPWTVEGIVSHFFRKTDCSMRPPGQYGIFTKVNRFTQWINEIMQRVF</sequence>